<evidence type="ECO:0000256" key="3">
    <source>
        <dbReference type="ARBA" id="ARBA00022989"/>
    </source>
</evidence>
<dbReference type="InterPro" id="IPR019013">
    <property type="entry name" value="Vma21"/>
</dbReference>
<proteinExistence type="predicted"/>
<keyword evidence="1 6" id="KW-0812">Transmembrane</keyword>
<keyword evidence="3 6" id="KW-1133">Transmembrane helix</keyword>
<evidence type="ECO:0000256" key="1">
    <source>
        <dbReference type="ARBA" id="ARBA00022692"/>
    </source>
</evidence>
<keyword evidence="4 6" id="KW-0472">Membrane</keyword>
<evidence type="ECO:0000313" key="8">
    <source>
        <dbReference type="Proteomes" id="UP001385951"/>
    </source>
</evidence>
<keyword evidence="8" id="KW-1185">Reference proteome</keyword>
<name>A0AAW0G616_9APHY</name>
<comment type="caution">
    <text evidence="7">The sequence shown here is derived from an EMBL/GenBank/DDBJ whole genome shotgun (WGS) entry which is preliminary data.</text>
</comment>
<protein>
    <submittedName>
        <fullName evidence="7">Vacuolar ATPase assembly integral membrane protein vma21</fullName>
    </submittedName>
</protein>
<evidence type="ECO:0000313" key="7">
    <source>
        <dbReference type="EMBL" id="KAK7686899.1"/>
    </source>
</evidence>
<dbReference type="EMBL" id="JASBNA010000015">
    <property type="protein sequence ID" value="KAK7686899.1"/>
    <property type="molecule type" value="Genomic_DNA"/>
</dbReference>
<dbReference type="Proteomes" id="UP001385951">
    <property type="component" value="Unassembled WGS sequence"/>
</dbReference>
<gene>
    <name evidence="7" type="primary">VMA21</name>
    <name evidence="7" type="ORF">QCA50_009976</name>
</gene>
<accession>A0AAW0G616</accession>
<evidence type="ECO:0000256" key="4">
    <source>
        <dbReference type="ARBA" id="ARBA00023136"/>
    </source>
</evidence>
<evidence type="ECO:0000256" key="2">
    <source>
        <dbReference type="ARBA" id="ARBA00022824"/>
    </source>
</evidence>
<dbReference type="Pfam" id="PF09446">
    <property type="entry name" value="VMA21"/>
    <property type="match status" value="1"/>
</dbReference>
<dbReference type="GO" id="GO:0070072">
    <property type="term" value="P:vacuolar proton-transporting V-type ATPase complex assembly"/>
    <property type="evidence" value="ECO:0007669"/>
    <property type="project" value="InterPro"/>
</dbReference>
<dbReference type="AlphaFoldDB" id="A0AAW0G616"/>
<feature type="transmembrane region" description="Helical" evidence="6">
    <location>
        <begin position="12"/>
        <end position="35"/>
    </location>
</feature>
<evidence type="ECO:0000256" key="5">
    <source>
        <dbReference type="ARBA" id="ARBA00023329"/>
    </source>
</evidence>
<sequence>MAVDIPKSVVQKLTFFTGAMVIFPVLSFFVCQWLFNNNAIISGGVAALVANIVLIGYIVAAFTEDTTKYDSEKTRIQEIPMIYYQLLLVLLVTISCIS</sequence>
<feature type="transmembrane region" description="Helical" evidence="6">
    <location>
        <begin position="41"/>
        <end position="60"/>
    </location>
</feature>
<reference evidence="7 8" key="1">
    <citation type="submission" date="2022-09" db="EMBL/GenBank/DDBJ databases">
        <authorList>
            <person name="Palmer J.M."/>
        </authorList>
    </citation>
    <scope>NUCLEOTIDE SEQUENCE [LARGE SCALE GENOMIC DNA]</scope>
    <source>
        <strain evidence="7 8">DSM 7382</strain>
    </source>
</reference>
<keyword evidence="5" id="KW-0968">Cytoplasmic vesicle</keyword>
<organism evidence="7 8">
    <name type="scientific">Cerrena zonata</name>
    <dbReference type="NCBI Taxonomy" id="2478898"/>
    <lineage>
        <taxon>Eukaryota</taxon>
        <taxon>Fungi</taxon>
        <taxon>Dikarya</taxon>
        <taxon>Basidiomycota</taxon>
        <taxon>Agaricomycotina</taxon>
        <taxon>Agaricomycetes</taxon>
        <taxon>Polyporales</taxon>
        <taxon>Cerrenaceae</taxon>
        <taxon>Cerrena</taxon>
    </lineage>
</organism>
<dbReference type="GO" id="GO:0031410">
    <property type="term" value="C:cytoplasmic vesicle"/>
    <property type="evidence" value="ECO:0007669"/>
    <property type="project" value="UniProtKB-KW"/>
</dbReference>
<keyword evidence="2" id="KW-0256">Endoplasmic reticulum</keyword>
<feature type="transmembrane region" description="Helical" evidence="6">
    <location>
        <begin position="81"/>
        <end position="97"/>
    </location>
</feature>
<evidence type="ECO:0000256" key="6">
    <source>
        <dbReference type="SAM" id="Phobius"/>
    </source>
</evidence>